<dbReference type="GO" id="GO:0030089">
    <property type="term" value="C:phycobilisome"/>
    <property type="evidence" value="ECO:0007669"/>
    <property type="project" value="UniProtKB-KW"/>
</dbReference>
<keyword evidence="4" id="KW-1185">Reference proteome</keyword>
<accession>B7K3T9</accession>
<reference evidence="4" key="1">
    <citation type="journal article" date="2011" name="MBio">
        <title>Novel metabolic attributes of the genus Cyanothece, comprising a group of unicellular nitrogen-fixing Cyanobacteria.</title>
        <authorList>
            <person name="Bandyopadhyay A."/>
            <person name="Elvitigala T."/>
            <person name="Welsh E."/>
            <person name="Stockel J."/>
            <person name="Liberton M."/>
            <person name="Min H."/>
            <person name="Sherman L.A."/>
            <person name="Pakrasi H.B."/>
        </authorList>
    </citation>
    <scope>NUCLEOTIDE SEQUENCE [LARGE SCALE GENOMIC DNA]</scope>
    <source>
        <strain evidence="4">PCC 8801</strain>
    </source>
</reference>
<dbReference type="InterPro" id="IPR011989">
    <property type="entry name" value="ARM-like"/>
</dbReference>
<dbReference type="Proteomes" id="UP000008204">
    <property type="component" value="Chromosome"/>
</dbReference>
<dbReference type="EMBL" id="CP001287">
    <property type="protein sequence ID" value="ACK66479.1"/>
    <property type="molecule type" value="Genomic_DNA"/>
</dbReference>
<dbReference type="PANTHER" id="PTHR12697:SF5">
    <property type="entry name" value="DEOXYHYPUSINE HYDROXYLASE"/>
    <property type="match status" value="1"/>
</dbReference>
<protein>
    <submittedName>
        <fullName evidence="3">PBS lyase HEAT domain protein repeat-containing protein</fullName>
    </submittedName>
</protein>
<dbReference type="KEGG" id="cyp:PCC8801_2470"/>
<keyword evidence="2" id="KW-0605">Phycobilisome</keyword>
<evidence type="ECO:0000256" key="2">
    <source>
        <dbReference type="ARBA" id="ARBA00022738"/>
    </source>
</evidence>
<dbReference type="eggNOG" id="COG1413">
    <property type="taxonomic scope" value="Bacteria"/>
</dbReference>
<organism evidence="3 4">
    <name type="scientific">Rippkaea orientalis (strain PCC 8801 / RF-1)</name>
    <name type="common">Cyanothece sp. (strain PCC 8801)</name>
    <dbReference type="NCBI Taxonomy" id="41431"/>
    <lineage>
        <taxon>Bacteria</taxon>
        <taxon>Bacillati</taxon>
        <taxon>Cyanobacteriota</taxon>
        <taxon>Cyanophyceae</taxon>
        <taxon>Oscillatoriophycideae</taxon>
        <taxon>Chroococcales</taxon>
        <taxon>Aphanothecaceae</taxon>
        <taxon>Rippkaea</taxon>
        <taxon>Rippkaea orientalis</taxon>
    </lineage>
</organism>
<dbReference type="GO" id="GO:0016829">
    <property type="term" value="F:lyase activity"/>
    <property type="evidence" value="ECO:0007669"/>
    <property type="project" value="UniProtKB-KW"/>
</dbReference>
<gene>
    <name evidence="3" type="ordered locus">PCC8801_2470</name>
</gene>
<name>B7K3T9_RIPO1</name>
<dbReference type="InterPro" id="IPR016024">
    <property type="entry name" value="ARM-type_fold"/>
</dbReference>
<dbReference type="SMART" id="SM00567">
    <property type="entry name" value="EZ_HEAT"/>
    <property type="match status" value="6"/>
</dbReference>
<evidence type="ECO:0000313" key="3">
    <source>
        <dbReference type="EMBL" id="ACK66479.1"/>
    </source>
</evidence>
<dbReference type="HOGENOM" id="CLU_052019_0_0_3"/>
<evidence type="ECO:0000313" key="4">
    <source>
        <dbReference type="Proteomes" id="UP000008204"/>
    </source>
</evidence>
<dbReference type="SUPFAM" id="SSF48371">
    <property type="entry name" value="ARM repeat"/>
    <property type="match status" value="1"/>
</dbReference>
<dbReference type="InterPro" id="IPR004155">
    <property type="entry name" value="PBS_lyase_HEAT"/>
</dbReference>
<dbReference type="Gene3D" id="1.25.10.10">
    <property type="entry name" value="Leucine-rich Repeat Variant"/>
    <property type="match status" value="3"/>
</dbReference>
<keyword evidence="3" id="KW-0456">Lyase</keyword>
<dbReference type="Pfam" id="PF13646">
    <property type="entry name" value="HEAT_2"/>
    <property type="match status" value="3"/>
</dbReference>
<dbReference type="STRING" id="41431.PCC8801_2470"/>
<sequence>MEAARIDAAKETRVNQDLKKLVLKTQDLPGKALGTTETDHILNLALAVLHEGDFQQRWEVAKIWPKLGKKSIAPLLTILADEEADVEIRWFVGRILGEFDDPQVIMALTNLLQVTEEEELSMMAASTLAKIGEGAIESLSKLLLEPSLRMTAVHSLAQIRHSQTILPLLTVIDDPNPQVRATVIEALGSFHDEHLVTFLLKGLKDPTARVRKEAVIALGMQHQFKKKFGLVEYLKPLLYDHDPQVCQQAIIALGRMADNSAAEALFILLKSPATPNMMKKEVIRALSWIETPQALVYLQEGLRWGNLKVCEEIISALGREQRPQLKTQATQILLNFIDSEQEATREPQIKQSVAMALGELRDPISVEVLENLTTDPDQGVRLHAIAALRKFSDVN</sequence>
<dbReference type="OrthoDB" id="5512944at2"/>
<dbReference type="GO" id="GO:0016491">
    <property type="term" value="F:oxidoreductase activity"/>
    <property type="evidence" value="ECO:0007669"/>
    <property type="project" value="TreeGrafter"/>
</dbReference>
<evidence type="ECO:0000256" key="1">
    <source>
        <dbReference type="ARBA" id="ARBA00022549"/>
    </source>
</evidence>
<proteinExistence type="predicted"/>
<keyword evidence="1" id="KW-0042">Antenna complex</keyword>
<dbReference type="PANTHER" id="PTHR12697">
    <property type="entry name" value="PBS LYASE HEAT-LIKE PROTEIN"/>
    <property type="match status" value="1"/>
</dbReference>
<dbReference type="AlphaFoldDB" id="B7K3T9"/>
<dbReference type="RefSeq" id="WP_012595746.1">
    <property type="nucleotide sequence ID" value="NC_011726.1"/>
</dbReference>